<organism evidence="15 16">
    <name type="scientific">Candidatus Raymondbacteria bacterium RIFOXYD12_FULL_49_13</name>
    <dbReference type="NCBI Taxonomy" id="1817890"/>
    <lineage>
        <taxon>Bacteria</taxon>
        <taxon>Raymondiibacteriota</taxon>
    </lineage>
</organism>
<dbReference type="GO" id="GO:0006281">
    <property type="term" value="P:DNA repair"/>
    <property type="evidence" value="ECO:0007669"/>
    <property type="project" value="UniProtKB-UniRule"/>
</dbReference>
<dbReference type="GO" id="GO:0008821">
    <property type="term" value="F:crossover junction DNA endonuclease activity"/>
    <property type="evidence" value="ECO:0007669"/>
    <property type="project" value="UniProtKB-UniRule"/>
</dbReference>
<keyword evidence="8 13" id="KW-0460">Magnesium</keyword>
<evidence type="ECO:0000256" key="11">
    <source>
        <dbReference type="ARBA" id="ARBA00023204"/>
    </source>
</evidence>
<evidence type="ECO:0000256" key="1">
    <source>
        <dbReference type="ARBA" id="ARBA00009518"/>
    </source>
</evidence>
<keyword evidence="2 13" id="KW-0963">Cytoplasm</keyword>
<feature type="active site" evidence="13">
    <location>
        <position position="10"/>
    </location>
</feature>
<dbReference type="HAMAP" id="MF_00034">
    <property type="entry name" value="RuvC"/>
    <property type="match status" value="1"/>
</dbReference>
<dbReference type="Proteomes" id="UP000179243">
    <property type="component" value="Unassembled WGS sequence"/>
</dbReference>
<comment type="caution">
    <text evidence="15">The sequence shown here is derived from an EMBL/GenBank/DDBJ whole genome shotgun (WGS) entry which is preliminary data.</text>
</comment>
<dbReference type="FunFam" id="3.30.420.10:FF:000002">
    <property type="entry name" value="Crossover junction endodeoxyribonuclease RuvC"/>
    <property type="match status" value="1"/>
</dbReference>
<reference evidence="15 16" key="1">
    <citation type="journal article" date="2016" name="Nat. Commun.">
        <title>Thousands of microbial genomes shed light on interconnected biogeochemical processes in an aquifer system.</title>
        <authorList>
            <person name="Anantharaman K."/>
            <person name="Brown C.T."/>
            <person name="Hug L.A."/>
            <person name="Sharon I."/>
            <person name="Castelle C.J."/>
            <person name="Probst A.J."/>
            <person name="Thomas B.C."/>
            <person name="Singh A."/>
            <person name="Wilkins M.J."/>
            <person name="Karaoz U."/>
            <person name="Brodie E.L."/>
            <person name="Williams K.H."/>
            <person name="Hubbard S.S."/>
            <person name="Banfield J.F."/>
        </authorList>
    </citation>
    <scope>NUCLEOTIDE SEQUENCE [LARGE SCALE GENOMIC DNA]</scope>
</reference>
<keyword evidence="5 13" id="KW-0255">Endonuclease</keyword>
<evidence type="ECO:0000256" key="12">
    <source>
        <dbReference type="ARBA" id="ARBA00029354"/>
    </source>
</evidence>
<feature type="binding site" evidence="13">
    <location>
        <position position="10"/>
    </location>
    <ligand>
        <name>Mg(2+)</name>
        <dbReference type="ChEBI" id="CHEBI:18420"/>
        <label>1</label>
    </ligand>
</feature>
<dbReference type="PRINTS" id="PR00696">
    <property type="entry name" value="RSOLVASERUVC"/>
</dbReference>
<dbReference type="NCBIfam" id="TIGR00228">
    <property type="entry name" value="ruvC"/>
    <property type="match status" value="1"/>
</dbReference>
<dbReference type="PANTHER" id="PTHR30194">
    <property type="entry name" value="CROSSOVER JUNCTION ENDODEOXYRIBONUCLEASE RUVC"/>
    <property type="match status" value="1"/>
</dbReference>
<keyword evidence="11 13" id="KW-0234">DNA repair</keyword>
<evidence type="ECO:0000256" key="4">
    <source>
        <dbReference type="ARBA" id="ARBA00022723"/>
    </source>
</evidence>
<dbReference type="InterPro" id="IPR036397">
    <property type="entry name" value="RNaseH_sf"/>
</dbReference>
<comment type="function">
    <text evidence="13">The RuvA-RuvB-RuvC complex processes Holliday junction (HJ) DNA during genetic recombination and DNA repair. Endonuclease that resolves HJ intermediates. Cleaves cruciform DNA by making single-stranded nicks across the HJ at symmetrical positions within the homologous arms, yielding a 5'-phosphate and a 3'-hydroxyl group; requires a central core of homology in the junction. The consensus cleavage sequence is 5'-(A/T)TT(C/G)-3'. Cleavage occurs on the 3'-side of the TT dinucleotide at the point of strand exchange. HJ branch migration catalyzed by RuvA-RuvB allows RuvC to scan DNA until it finds its consensus sequence, where it cleaves and resolves the cruciform DNA.</text>
</comment>
<dbReference type="InterPro" id="IPR002176">
    <property type="entry name" value="X-over_junc_endoDNase_RuvC"/>
</dbReference>
<dbReference type="Gene3D" id="3.30.420.10">
    <property type="entry name" value="Ribonuclease H-like superfamily/Ribonuclease H"/>
    <property type="match status" value="1"/>
</dbReference>
<keyword evidence="10 13" id="KW-0233">DNA recombination</keyword>
<feature type="binding site" evidence="13">
    <location>
        <position position="143"/>
    </location>
    <ligand>
        <name>Mg(2+)</name>
        <dbReference type="ChEBI" id="CHEBI:18420"/>
        <label>1</label>
    </ligand>
</feature>
<dbReference type="GO" id="GO:0000287">
    <property type="term" value="F:magnesium ion binding"/>
    <property type="evidence" value="ECO:0007669"/>
    <property type="project" value="UniProtKB-UniRule"/>
</dbReference>
<protein>
    <recommendedName>
        <fullName evidence="13 14">Crossover junction endodeoxyribonuclease RuvC</fullName>
        <ecNumber evidence="13 14">3.1.21.10</ecNumber>
    </recommendedName>
    <alternativeName>
        <fullName evidence="13">Holliday junction nuclease RuvC</fullName>
    </alternativeName>
    <alternativeName>
        <fullName evidence="13">Holliday junction resolvase RuvC</fullName>
    </alternativeName>
</protein>
<keyword evidence="4 13" id="KW-0479">Metal-binding</keyword>
<evidence type="ECO:0000256" key="9">
    <source>
        <dbReference type="ARBA" id="ARBA00023125"/>
    </source>
</evidence>
<gene>
    <name evidence="13" type="primary">ruvC</name>
    <name evidence="15" type="ORF">A2519_17630</name>
</gene>
<dbReference type="SUPFAM" id="SSF53098">
    <property type="entry name" value="Ribonuclease H-like"/>
    <property type="match status" value="1"/>
</dbReference>
<feature type="active site" evidence="13">
    <location>
        <position position="143"/>
    </location>
</feature>
<sequence length="161" mass="17361">MSRVVLVGLDPGSRITGYGVIAVEGKQLRAIEYGCIKTQPDSSLSAKLELIYNDVTAVISQHKPEEVIVENAFYYKNVRAAMVLGHVRGVLLLAGQRNGAHVVELSPKEIKKFVTGSGNASKDRVKYMTCRILGLSREPENEDAADALAVALAHGLSITRG</sequence>
<evidence type="ECO:0000256" key="2">
    <source>
        <dbReference type="ARBA" id="ARBA00022490"/>
    </source>
</evidence>
<keyword evidence="6 13" id="KW-0227">DNA damage</keyword>
<dbReference type="CDD" id="cd16962">
    <property type="entry name" value="RuvC"/>
    <property type="match status" value="1"/>
</dbReference>
<accession>A0A1F7F5L9</accession>
<comment type="cofactor">
    <cofactor evidence="13">
        <name>Mg(2+)</name>
        <dbReference type="ChEBI" id="CHEBI:18420"/>
    </cofactor>
    <text evidence="13">Binds 2 Mg(2+) ion per subunit.</text>
</comment>
<evidence type="ECO:0000256" key="6">
    <source>
        <dbReference type="ARBA" id="ARBA00022763"/>
    </source>
</evidence>
<evidence type="ECO:0000256" key="3">
    <source>
        <dbReference type="ARBA" id="ARBA00022722"/>
    </source>
</evidence>
<evidence type="ECO:0000256" key="10">
    <source>
        <dbReference type="ARBA" id="ARBA00023172"/>
    </source>
</evidence>
<dbReference type="GO" id="GO:0005737">
    <property type="term" value="C:cytoplasm"/>
    <property type="evidence" value="ECO:0007669"/>
    <property type="project" value="UniProtKB-SubCell"/>
</dbReference>
<proteinExistence type="inferred from homology"/>
<keyword evidence="3 13" id="KW-0540">Nuclease</keyword>
<dbReference type="AlphaFoldDB" id="A0A1F7F5L9"/>
<evidence type="ECO:0000256" key="14">
    <source>
        <dbReference type="NCBIfam" id="TIGR00228"/>
    </source>
</evidence>
<keyword evidence="7 13" id="KW-0378">Hydrolase</keyword>
<dbReference type="InterPro" id="IPR012337">
    <property type="entry name" value="RNaseH-like_sf"/>
</dbReference>
<dbReference type="EMBL" id="MFYX01000115">
    <property type="protein sequence ID" value="OGK01950.1"/>
    <property type="molecule type" value="Genomic_DNA"/>
</dbReference>
<name>A0A1F7F5L9_UNCRA</name>
<evidence type="ECO:0000256" key="8">
    <source>
        <dbReference type="ARBA" id="ARBA00022842"/>
    </source>
</evidence>
<feature type="binding site" evidence="13">
    <location>
        <position position="70"/>
    </location>
    <ligand>
        <name>Mg(2+)</name>
        <dbReference type="ChEBI" id="CHEBI:18420"/>
        <label>2</label>
    </ligand>
</feature>
<dbReference type="PANTHER" id="PTHR30194:SF3">
    <property type="entry name" value="CROSSOVER JUNCTION ENDODEOXYRIBONUCLEASE RUVC"/>
    <property type="match status" value="1"/>
</dbReference>
<evidence type="ECO:0000256" key="7">
    <source>
        <dbReference type="ARBA" id="ARBA00022801"/>
    </source>
</evidence>
<comment type="catalytic activity">
    <reaction evidence="12 13">
        <text>Endonucleolytic cleavage at a junction such as a reciprocal single-stranded crossover between two homologous DNA duplexes (Holliday junction).</text>
        <dbReference type="EC" id="3.1.21.10"/>
    </reaction>
</comment>
<comment type="subunit">
    <text evidence="13">Homodimer which binds Holliday junction (HJ) DNA. The HJ becomes 2-fold symmetrical on binding to RuvC with unstacked arms; it has a different conformation from HJ DNA in complex with RuvA. In the full resolvosome a probable DNA-RuvA(4)-RuvB(12)-RuvC(2) complex forms which resolves the HJ.</text>
</comment>
<keyword evidence="9 13" id="KW-0238">DNA-binding</keyword>
<comment type="subcellular location">
    <subcellularLocation>
        <location evidence="13">Cytoplasm</location>
    </subcellularLocation>
</comment>
<dbReference type="GO" id="GO:0048476">
    <property type="term" value="C:Holliday junction resolvase complex"/>
    <property type="evidence" value="ECO:0007669"/>
    <property type="project" value="UniProtKB-UniRule"/>
</dbReference>
<dbReference type="GO" id="GO:0006310">
    <property type="term" value="P:DNA recombination"/>
    <property type="evidence" value="ECO:0007669"/>
    <property type="project" value="UniProtKB-UniRule"/>
</dbReference>
<evidence type="ECO:0000313" key="16">
    <source>
        <dbReference type="Proteomes" id="UP000179243"/>
    </source>
</evidence>
<evidence type="ECO:0000256" key="13">
    <source>
        <dbReference type="HAMAP-Rule" id="MF_00034"/>
    </source>
</evidence>
<dbReference type="EC" id="3.1.21.10" evidence="13 14"/>
<dbReference type="Pfam" id="PF02075">
    <property type="entry name" value="RuvC"/>
    <property type="match status" value="1"/>
</dbReference>
<dbReference type="GO" id="GO:0003677">
    <property type="term" value="F:DNA binding"/>
    <property type="evidence" value="ECO:0007669"/>
    <property type="project" value="UniProtKB-KW"/>
</dbReference>
<evidence type="ECO:0000256" key="5">
    <source>
        <dbReference type="ARBA" id="ARBA00022759"/>
    </source>
</evidence>
<evidence type="ECO:0000313" key="15">
    <source>
        <dbReference type="EMBL" id="OGK01950.1"/>
    </source>
</evidence>
<feature type="active site" evidence="13">
    <location>
        <position position="70"/>
    </location>
</feature>
<comment type="similarity">
    <text evidence="1 13">Belongs to the RuvC family.</text>
</comment>